<comment type="caution">
    <text evidence="3">The sequence shown here is derived from an EMBL/GenBank/DDBJ whole genome shotgun (WGS) entry which is preliminary data.</text>
</comment>
<keyword evidence="4" id="KW-1185">Reference proteome</keyword>
<keyword evidence="2" id="KW-0812">Transmembrane</keyword>
<dbReference type="EMBL" id="CAJNDS010002455">
    <property type="protein sequence ID" value="CAE7482961.1"/>
    <property type="molecule type" value="Genomic_DNA"/>
</dbReference>
<keyword evidence="2" id="KW-0472">Membrane</keyword>
<dbReference type="Proteomes" id="UP000604046">
    <property type="component" value="Unassembled WGS sequence"/>
</dbReference>
<reference evidence="3" key="1">
    <citation type="submission" date="2021-02" db="EMBL/GenBank/DDBJ databases">
        <authorList>
            <person name="Dougan E. K."/>
            <person name="Rhodes N."/>
            <person name="Thang M."/>
            <person name="Chan C."/>
        </authorList>
    </citation>
    <scope>NUCLEOTIDE SEQUENCE</scope>
</reference>
<proteinExistence type="predicted"/>
<organism evidence="3 4">
    <name type="scientific">Symbiodinium natans</name>
    <dbReference type="NCBI Taxonomy" id="878477"/>
    <lineage>
        <taxon>Eukaryota</taxon>
        <taxon>Sar</taxon>
        <taxon>Alveolata</taxon>
        <taxon>Dinophyceae</taxon>
        <taxon>Suessiales</taxon>
        <taxon>Symbiodiniaceae</taxon>
        <taxon>Symbiodinium</taxon>
    </lineage>
</organism>
<protein>
    <submittedName>
        <fullName evidence="3">Uncharacterized protein</fullName>
    </submittedName>
</protein>
<feature type="region of interest" description="Disordered" evidence="1">
    <location>
        <begin position="22"/>
        <end position="67"/>
    </location>
</feature>
<feature type="compositionally biased region" description="Basic and acidic residues" evidence="1">
    <location>
        <begin position="38"/>
        <end position="50"/>
    </location>
</feature>
<evidence type="ECO:0000256" key="1">
    <source>
        <dbReference type="SAM" id="MobiDB-lite"/>
    </source>
</evidence>
<feature type="transmembrane region" description="Helical" evidence="2">
    <location>
        <begin position="387"/>
        <end position="406"/>
    </location>
</feature>
<name>A0A812SMT5_9DINO</name>
<feature type="transmembrane region" description="Helical" evidence="2">
    <location>
        <begin position="176"/>
        <end position="204"/>
    </location>
</feature>
<sequence>MASAASASLVKYVLSVPALDWTDPCKATGKYSKASKYAKKDEKGSWEEPRAAAGDSKPVSESSKIEDQAVCMPSVPLKGVGAEAISVQVSVHDKNRDEDPHTTLMPPREEECLPETIAESRLTRLTHRLTDRSTGLEEKRTKQSEYVQKADGVLREVCKKKKADPILTIKRSWQRVAAYSLAAMFCMFPCVKLMVIPCLVYTYGWKPRHLVERRPVLLVVEACIWLNLLLQGGMEVYRVFQYYWAVESGLELRIIIGQVQLEQLAAITTLGSVVLWRILRVHIVEVRAHVYWHKVKAEKVLPPLATDVLRKLRHGFPGPWEGKDKESGETRLPPMNFSQVQQHPTRVDKMLAVCSAAVMGVGMWYLYAQLEKTSQLKFSLFPIGDSWINLDVSMAITAALTTFSWYKTMCGIFGSVRSMKANRSQLLLFSAAATICDLDELSACERDYLREELKDLITREMLEKPASKAGEVLHAHPWLASLCMRWLPEEDRSIHEHNQDILRQVEEELNEENGLETILPEALEEHLDLHQLDLLDPQNLQTWWNLREHLLVDFQDESAIMDACGVIVACLLVGFIFSAMVEWSLSGNPLSPAFVIIMTLSFFLIFAVYKVFEACIEINTILGRDLKVLADATVAAQEKLSELEKAELFEDADIAPAYKAGLSRASSMLDAMQKRLVTDDERQQLLGFTVNANMRNGWALSLLITSLNWAYGYLRPAFTNLDVEKMQELLRNITSD</sequence>
<feature type="transmembrane region" description="Helical" evidence="2">
    <location>
        <begin position="350"/>
        <end position="367"/>
    </location>
</feature>
<gene>
    <name evidence="3" type="ORF">SNAT2548_LOCUS27110</name>
</gene>
<feature type="transmembrane region" description="Helical" evidence="2">
    <location>
        <begin position="593"/>
        <end position="612"/>
    </location>
</feature>
<feature type="transmembrane region" description="Helical" evidence="2">
    <location>
        <begin position="216"/>
        <end position="234"/>
    </location>
</feature>
<keyword evidence="2" id="KW-1133">Transmembrane helix</keyword>
<evidence type="ECO:0000313" key="4">
    <source>
        <dbReference type="Proteomes" id="UP000604046"/>
    </source>
</evidence>
<feature type="transmembrane region" description="Helical" evidence="2">
    <location>
        <begin position="254"/>
        <end position="279"/>
    </location>
</feature>
<dbReference type="AlphaFoldDB" id="A0A812SMT5"/>
<evidence type="ECO:0000313" key="3">
    <source>
        <dbReference type="EMBL" id="CAE7482961.1"/>
    </source>
</evidence>
<evidence type="ECO:0000256" key="2">
    <source>
        <dbReference type="SAM" id="Phobius"/>
    </source>
</evidence>
<accession>A0A812SMT5</accession>
<feature type="transmembrane region" description="Helical" evidence="2">
    <location>
        <begin position="559"/>
        <end position="581"/>
    </location>
</feature>